<gene>
    <name evidence="2" type="ORF">QH73_0027500</name>
</gene>
<accession>A0A9X5I762</accession>
<evidence type="ECO:0000313" key="2">
    <source>
        <dbReference type="EMBL" id="NHC38323.1"/>
    </source>
</evidence>
<dbReference type="AlphaFoldDB" id="A0A9X5I762"/>
<dbReference type="EMBL" id="JTJC03000017">
    <property type="protein sequence ID" value="NHC38323.1"/>
    <property type="molecule type" value="Genomic_DNA"/>
</dbReference>
<name>A0A9X5I762_9CYAN</name>
<dbReference type="RefSeq" id="WP_132867310.1">
    <property type="nucleotide sequence ID" value="NZ_JTJC03000017.1"/>
</dbReference>
<evidence type="ECO:0000256" key="1">
    <source>
        <dbReference type="SAM" id="MobiDB-lite"/>
    </source>
</evidence>
<protein>
    <submittedName>
        <fullName evidence="2">Uncharacterized protein</fullName>
    </submittedName>
</protein>
<evidence type="ECO:0000313" key="3">
    <source>
        <dbReference type="Proteomes" id="UP000031532"/>
    </source>
</evidence>
<keyword evidence="3" id="KW-1185">Reference proteome</keyword>
<feature type="compositionally biased region" description="Basic and acidic residues" evidence="1">
    <location>
        <begin position="1"/>
        <end position="18"/>
    </location>
</feature>
<organism evidence="2 3">
    <name type="scientific">Scytonema millei VB511283</name>
    <dbReference type="NCBI Taxonomy" id="1245923"/>
    <lineage>
        <taxon>Bacteria</taxon>
        <taxon>Bacillati</taxon>
        <taxon>Cyanobacteriota</taxon>
        <taxon>Cyanophyceae</taxon>
        <taxon>Nostocales</taxon>
        <taxon>Scytonemataceae</taxon>
        <taxon>Scytonema</taxon>
    </lineage>
</organism>
<proteinExistence type="predicted"/>
<comment type="caution">
    <text evidence="2">The sequence shown here is derived from an EMBL/GenBank/DDBJ whole genome shotgun (WGS) entry which is preliminary data.</text>
</comment>
<sequence length="61" mass="6978">MREKKRAEEAEAQRRINDSRTTTRLQSGGNLRFRPLHHAPLTTPHTPHPTPHTLSSLITDN</sequence>
<reference evidence="2 3" key="1">
    <citation type="journal article" date="2015" name="Genome Announc.">
        <title>Draft Genome Sequence of the Terrestrial Cyanobacterium Scytonema millei VB511283, Isolated from Eastern India.</title>
        <authorList>
            <person name="Sen D."/>
            <person name="Chandrababunaidu M.M."/>
            <person name="Singh D."/>
            <person name="Sanghi N."/>
            <person name="Ghorai A."/>
            <person name="Mishra G.P."/>
            <person name="Madduluri M."/>
            <person name="Adhikary S.P."/>
            <person name="Tripathy S."/>
        </authorList>
    </citation>
    <scope>NUCLEOTIDE SEQUENCE [LARGE SCALE GENOMIC DNA]</scope>
    <source>
        <strain evidence="2 3">VB511283</strain>
    </source>
</reference>
<dbReference type="Proteomes" id="UP000031532">
    <property type="component" value="Unassembled WGS sequence"/>
</dbReference>
<feature type="compositionally biased region" description="Polar residues" evidence="1">
    <location>
        <begin position="19"/>
        <end position="29"/>
    </location>
</feature>
<feature type="region of interest" description="Disordered" evidence="1">
    <location>
        <begin position="1"/>
        <end position="61"/>
    </location>
</feature>